<dbReference type="OrthoDB" id="1521716at2"/>
<reference evidence="2 3" key="1">
    <citation type="submission" date="2018-04" db="EMBL/GenBank/DDBJ databases">
        <title>Flavobacterium sp. nov., isolated from glacier ice.</title>
        <authorList>
            <person name="Liu Q."/>
            <person name="Xin Y.-H."/>
        </authorList>
    </citation>
    <scope>NUCLEOTIDE SEQUENCE [LARGE SCALE GENOMIC DNA]</scope>
    <source>
        <strain evidence="2 3">LB2P30</strain>
    </source>
</reference>
<dbReference type="PANTHER" id="PTHR41339">
    <property type="entry name" value="LIPL48"/>
    <property type="match status" value="1"/>
</dbReference>
<evidence type="ECO:0000256" key="1">
    <source>
        <dbReference type="SAM" id="SignalP"/>
    </source>
</evidence>
<dbReference type="EMBL" id="QCZH01000004">
    <property type="protein sequence ID" value="PWA10265.1"/>
    <property type="molecule type" value="Genomic_DNA"/>
</dbReference>
<gene>
    <name evidence="2" type="ORF">DB891_06115</name>
</gene>
<feature type="chain" id="PRO_5015581678" description="Lipoprotein" evidence="1">
    <location>
        <begin position="23"/>
        <end position="396"/>
    </location>
</feature>
<evidence type="ECO:0000313" key="3">
    <source>
        <dbReference type="Proteomes" id="UP000245618"/>
    </source>
</evidence>
<comment type="caution">
    <text evidence="2">The sequence shown here is derived from an EMBL/GenBank/DDBJ whole genome shotgun (WGS) entry which is preliminary data.</text>
</comment>
<dbReference type="RefSeq" id="WP_116761632.1">
    <property type="nucleotide sequence ID" value="NZ_QCZH01000004.1"/>
</dbReference>
<dbReference type="PANTHER" id="PTHR41339:SF1">
    <property type="entry name" value="SECRETED PROTEIN"/>
    <property type="match status" value="1"/>
</dbReference>
<feature type="signal peptide" evidence="1">
    <location>
        <begin position="1"/>
        <end position="22"/>
    </location>
</feature>
<dbReference type="InterPro" id="IPR011050">
    <property type="entry name" value="Pectin_lyase_fold/virulence"/>
</dbReference>
<dbReference type="SUPFAM" id="SSF51126">
    <property type="entry name" value="Pectin lyase-like"/>
    <property type="match status" value="1"/>
</dbReference>
<proteinExistence type="predicted"/>
<sequence>MKTKFFALAMSLSLLIASCTNEEDKTTVTATPEITGTFTANKTYTYGNYTMKGIVKIAKDVTVTFEAGSTITVDKATGDNALVVLNGGKLIINGTADKPVVFTEKSGIAGSWGGIIMYGDASIKAAAGVTESTSEDGNALKYGGTNDAHNGGSLKYVRVEYAGSKLADGTKELNGFSFYSVGSGTTLDHLVSYKGADDGFEFYGGTVSLTNSISYGNTDDAFDWQDGWKGQASTNWYAYQAGKGNFGIEVESSKNNNDFFPKVTNITLRRAAGTTPEAIGDVQVDAIQFKNEGNGDFSNIIIEGYGDYTEAGKVYTGAAVKIQDAGTNTNQVIGSKIKITNVKISGTSKEVLGVAKTPWDGVVSFPAANFTVTTTATGASLTAGAWATVNGVDLTK</sequence>
<keyword evidence="1" id="KW-0732">Signal</keyword>
<evidence type="ECO:0000313" key="2">
    <source>
        <dbReference type="EMBL" id="PWA10265.1"/>
    </source>
</evidence>
<dbReference type="PROSITE" id="PS51257">
    <property type="entry name" value="PROKAR_LIPOPROTEIN"/>
    <property type="match status" value="1"/>
</dbReference>
<dbReference type="AlphaFoldDB" id="A0A2U1JZ45"/>
<organism evidence="2 3">
    <name type="scientific">Flavobacterium laiguense</name>
    <dbReference type="NCBI Taxonomy" id="2169409"/>
    <lineage>
        <taxon>Bacteria</taxon>
        <taxon>Pseudomonadati</taxon>
        <taxon>Bacteroidota</taxon>
        <taxon>Flavobacteriia</taxon>
        <taxon>Flavobacteriales</taxon>
        <taxon>Flavobacteriaceae</taxon>
        <taxon>Flavobacterium</taxon>
    </lineage>
</organism>
<dbReference type="Proteomes" id="UP000245618">
    <property type="component" value="Unassembled WGS sequence"/>
</dbReference>
<keyword evidence="3" id="KW-1185">Reference proteome</keyword>
<protein>
    <recommendedName>
        <fullName evidence="4">Lipoprotein</fullName>
    </recommendedName>
</protein>
<accession>A0A2U1JZ45</accession>
<evidence type="ECO:0008006" key="4">
    <source>
        <dbReference type="Google" id="ProtNLM"/>
    </source>
</evidence>
<name>A0A2U1JZ45_9FLAO</name>